<feature type="region of interest" description="Disordered" evidence="1">
    <location>
        <begin position="22"/>
        <end position="57"/>
    </location>
</feature>
<accession>A0A5D0I876</accession>
<evidence type="ECO:0000256" key="2">
    <source>
        <dbReference type="SAM" id="SignalP"/>
    </source>
</evidence>
<evidence type="ECO:0000313" key="3">
    <source>
        <dbReference type="EMBL" id="TYA78627.1"/>
    </source>
</evidence>
<organism evidence="3 4">
    <name type="scientific">Seonamhaeicola marinus</name>
    <dbReference type="NCBI Taxonomy" id="1912246"/>
    <lineage>
        <taxon>Bacteria</taxon>
        <taxon>Pseudomonadati</taxon>
        <taxon>Bacteroidota</taxon>
        <taxon>Flavobacteriia</taxon>
        <taxon>Flavobacteriales</taxon>
        <taxon>Flavobacteriaceae</taxon>
    </lineage>
</organism>
<dbReference type="EMBL" id="VSDQ01000577">
    <property type="protein sequence ID" value="TYA78627.1"/>
    <property type="molecule type" value="Genomic_DNA"/>
</dbReference>
<name>A0A5D0I876_9FLAO</name>
<feature type="chain" id="PRO_5022693910" evidence="2">
    <location>
        <begin position="22"/>
        <end position="292"/>
    </location>
</feature>
<keyword evidence="4" id="KW-1185">Reference proteome</keyword>
<feature type="signal peptide" evidence="2">
    <location>
        <begin position="1"/>
        <end position="21"/>
    </location>
</feature>
<comment type="caution">
    <text evidence="3">The sequence shown here is derived from an EMBL/GenBank/DDBJ whole genome shotgun (WGS) entry which is preliminary data.</text>
</comment>
<gene>
    <name evidence="3" type="ORF">FUA24_09755</name>
</gene>
<evidence type="ECO:0000313" key="4">
    <source>
        <dbReference type="Proteomes" id="UP000323930"/>
    </source>
</evidence>
<reference evidence="3 4" key="1">
    <citation type="submission" date="2019-08" db="EMBL/GenBank/DDBJ databases">
        <title>Seonamhaeicola sediminis sp. nov., isolated from marine sediment.</title>
        <authorList>
            <person name="Cao W.R."/>
        </authorList>
    </citation>
    <scope>NUCLEOTIDE SEQUENCE [LARGE SCALE GENOMIC DNA]</scope>
    <source>
        <strain evidence="3 4">B011</strain>
    </source>
</reference>
<proteinExistence type="predicted"/>
<evidence type="ECO:0000256" key="1">
    <source>
        <dbReference type="SAM" id="MobiDB-lite"/>
    </source>
</evidence>
<sequence>MRLTKLLLCLLLVFTFSCSSSSGGEINPDDYQIVDPEEENDDEETEEEEEEEQQEVTTVDGIKIGPDYVVFEPEVTKSDLGLWVLRKKGEAGYYPDTDKFKTTAGEIPALNDNYLEFTGNNLNGGAAKSPLTYTFVCPKTAKFRLTMRMLQTLEACTPGTEHCANDGYEKGDKRNDLWFKLEGDFTTASAFATEELKKNHKFWGRGVRKWGSIHKMEGHINGSKRHSDVVVNFKKGEEYTLTISGRAQGCGIDYILFYDKDLEAKEGSEFTVETHTDLMAALPEHLRPDIID</sequence>
<feature type="compositionally biased region" description="Acidic residues" evidence="1">
    <location>
        <begin position="35"/>
        <end position="54"/>
    </location>
</feature>
<protein>
    <submittedName>
        <fullName evidence="3">Uncharacterized protein</fullName>
    </submittedName>
</protein>
<dbReference type="OrthoDB" id="1200039at2"/>
<keyword evidence="2" id="KW-0732">Signal</keyword>
<dbReference type="PROSITE" id="PS51257">
    <property type="entry name" value="PROKAR_LIPOPROTEIN"/>
    <property type="match status" value="1"/>
</dbReference>
<dbReference type="Proteomes" id="UP000323930">
    <property type="component" value="Unassembled WGS sequence"/>
</dbReference>
<dbReference type="AlphaFoldDB" id="A0A5D0I876"/>
<dbReference type="RefSeq" id="WP_148541814.1">
    <property type="nucleotide sequence ID" value="NZ_VSDQ01000577.1"/>
</dbReference>